<reference evidence="1" key="2">
    <citation type="submission" date="2025-08" db="UniProtKB">
        <authorList>
            <consortium name="Ensembl"/>
        </authorList>
    </citation>
    <scope>IDENTIFICATION</scope>
</reference>
<proteinExistence type="predicted"/>
<dbReference type="Ensembl" id="ENSDCDT00010041507.1">
    <property type="protein sequence ID" value="ENSDCDP00010033493.1"/>
    <property type="gene ID" value="ENSDCDG00010021361.1"/>
</dbReference>
<reference evidence="1 2" key="1">
    <citation type="submission" date="2020-06" db="EMBL/GenBank/DDBJ databases">
        <authorList>
            <consortium name="Wellcome Sanger Institute Data Sharing"/>
        </authorList>
    </citation>
    <scope>NUCLEOTIDE SEQUENCE [LARGE SCALE GENOMIC DNA]</scope>
</reference>
<evidence type="ECO:0000313" key="2">
    <source>
        <dbReference type="Proteomes" id="UP000694580"/>
    </source>
</evidence>
<keyword evidence="2" id="KW-1185">Reference proteome</keyword>
<accession>A0AAY4CK43</accession>
<organism evidence="1 2">
    <name type="scientific">Denticeps clupeoides</name>
    <name type="common">denticle herring</name>
    <dbReference type="NCBI Taxonomy" id="299321"/>
    <lineage>
        <taxon>Eukaryota</taxon>
        <taxon>Metazoa</taxon>
        <taxon>Chordata</taxon>
        <taxon>Craniata</taxon>
        <taxon>Vertebrata</taxon>
        <taxon>Euteleostomi</taxon>
        <taxon>Actinopterygii</taxon>
        <taxon>Neopterygii</taxon>
        <taxon>Teleostei</taxon>
        <taxon>Clupei</taxon>
        <taxon>Clupeiformes</taxon>
        <taxon>Denticipitoidei</taxon>
        <taxon>Denticipitidae</taxon>
        <taxon>Denticeps</taxon>
    </lineage>
</organism>
<protein>
    <submittedName>
        <fullName evidence="1">Uncharacterized protein</fullName>
    </submittedName>
</protein>
<sequence length="153" mass="17517">MPSPGEISFQPPRTLAQIQSLPVPPTHALPENGKIKSLEMLPDQAVENIWICAPHPSFVRVELPFLLPSLSRRTYCWKISQGHLGCRLYRQFLPFQPSCVIAWEKPQKHSNLSKAKMSVKQLLQQFSIQNLRINLSTDLYTAVNKCEVGWYFT</sequence>
<dbReference type="AlphaFoldDB" id="A0AAY4CK43"/>
<reference evidence="1" key="3">
    <citation type="submission" date="2025-09" db="UniProtKB">
        <authorList>
            <consortium name="Ensembl"/>
        </authorList>
    </citation>
    <scope>IDENTIFICATION</scope>
</reference>
<evidence type="ECO:0000313" key="1">
    <source>
        <dbReference type="Ensembl" id="ENSDCDP00010033493.1"/>
    </source>
</evidence>
<dbReference type="Proteomes" id="UP000694580">
    <property type="component" value="Chromosome 16"/>
</dbReference>
<name>A0AAY4CK43_9TELE</name>